<organism evidence="3 4">
    <name type="scientific">Heterodermia speciosa</name>
    <dbReference type="NCBI Taxonomy" id="116794"/>
    <lineage>
        <taxon>Eukaryota</taxon>
        <taxon>Fungi</taxon>
        <taxon>Dikarya</taxon>
        <taxon>Ascomycota</taxon>
        <taxon>Pezizomycotina</taxon>
        <taxon>Lecanoromycetes</taxon>
        <taxon>OSLEUM clade</taxon>
        <taxon>Lecanoromycetidae</taxon>
        <taxon>Caliciales</taxon>
        <taxon>Physciaceae</taxon>
        <taxon>Heterodermia</taxon>
    </lineage>
</organism>
<feature type="compositionally biased region" description="Polar residues" evidence="2">
    <location>
        <begin position="1"/>
        <end position="15"/>
    </location>
</feature>
<dbReference type="Proteomes" id="UP000664521">
    <property type="component" value="Unassembled WGS sequence"/>
</dbReference>
<feature type="region of interest" description="Disordered" evidence="2">
    <location>
        <begin position="52"/>
        <end position="113"/>
    </location>
</feature>
<comment type="caution">
    <text evidence="3">The sequence shown here is derived from an EMBL/GenBank/DDBJ whole genome shotgun (WGS) entry which is preliminary data.</text>
</comment>
<evidence type="ECO:0000313" key="4">
    <source>
        <dbReference type="Proteomes" id="UP000664521"/>
    </source>
</evidence>
<reference evidence="3" key="1">
    <citation type="submission" date="2021-03" db="EMBL/GenBank/DDBJ databases">
        <authorList>
            <person name="Tagirdzhanova G."/>
        </authorList>
    </citation>
    <scope>NUCLEOTIDE SEQUENCE</scope>
</reference>
<name>A0A8H3J1V3_9LECA</name>
<dbReference type="AlphaFoldDB" id="A0A8H3J1V3"/>
<evidence type="ECO:0000313" key="3">
    <source>
        <dbReference type="EMBL" id="CAF9939146.1"/>
    </source>
</evidence>
<feature type="compositionally biased region" description="Basic and acidic residues" evidence="2">
    <location>
        <begin position="91"/>
        <end position="108"/>
    </location>
</feature>
<keyword evidence="1" id="KW-0175">Coiled coil</keyword>
<evidence type="ECO:0000256" key="2">
    <source>
        <dbReference type="SAM" id="MobiDB-lite"/>
    </source>
</evidence>
<feature type="coiled-coil region" evidence="1">
    <location>
        <begin position="133"/>
        <end position="185"/>
    </location>
</feature>
<gene>
    <name evidence="3" type="ORF">HETSPECPRED_001499</name>
</gene>
<feature type="compositionally biased region" description="Polar residues" evidence="2">
    <location>
        <begin position="57"/>
        <end position="69"/>
    </location>
</feature>
<feature type="region of interest" description="Disordered" evidence="2">
    <location>
        <begin position="1"/>
        <end position="39"/>
    </location>
</feature>
<sequence length="469" mass="53562">MDKSESGPSRTSTPGDQGGANINIKASSSGQMNPVRQTQNTARIASDAAIIEKPSGGSLQKQPTVQSQGLIPPKWKPDGIERYLGYPPEPFRPREHSHVSELGHESSKNSKNPLKSLAKKFETGNDPGPEDDLRRYRSERDDFRRRYDQLKITHTQEVEWLQNERQREREELERVERSAHHLQTVLDNREFFLGPQISDEDVRAQFNSVFSQIKTWSRHFTYGSVDTLRMGDDLLGRYQNVLPLCKESSHVLQVIATKKERRLLVRGWAAFIAFKDIFAIYPSSKANSIDLWLDKVTAESFRSLQQRLSSTDRANIPPHAFNDWRAWTAELLSKTVDDGTLPTLAIPRIHNAVEEVMILIGSLAEPSKVQELGKALCEIYLDAVRLALSLWRQRAMWIVQYPLKPDEEGKLRLTFNPNYMQDELNRDDNLDVETSRQQLVEIVITPALFKRGNADGEYLDREDTAVPAF</sequence>
<feature type="non-terminal residue" evidence="3">
    <location>
        <position position="469"/>
    </location>
</feature>
<keyword evidence="4" id="KW-1185">Reference proteome</keyword>
<dbReference type="EMBL" id="CAJPDS010000125">
    <property type="protein sequence ID" value="CAF9939146.1"/>
    <property type="molecule type" value="Genomic_DNA"/>
</dbReference>
<feature type="compositionally biased region" description="Polar residues" evidence="2">
    <location>
        <begin position="24"/>
        <end position="39"/>
    </location>
</feature>
<protein>
    <submittedName>
        <fullName evidence="3">Uncharacterized protein</fullName>
    </submittedName>
</protein>
<accession>A0A8H3J1V3</accession>
<evidence type="ECO:0000256" key="1">
    <source>
        <dbReference type="SAM" id="Coils"/>
    </source>
</evidence>
<proteinExistence type="predicted"/>
<dbReference type="OrthoDB" id="5213630at2759"/>